<dbReference type="GO" id="GO:0003677">
    <property type="term" value="F:DNA binding"/>
    <property type="evidence" value="ECO:0007669"/>
    <property type="project" value="InterPro"/>
</dbReference>
<organism evidence="7 8">
    <name type="scientific">Tilletia laevis</name>
    <dbReference type="NCBI Taxonomy" id="157183"/>
    <lineage>
        <taxon>Eukaryota</taxon>
        <taxon>Fungi</taxon>
        <taxon>Dikarya</taxon>
        <taxon>Basidiomycota</taxon>
        <taxon>Ustilaginomycotina</taxon>
        <taxon>Exobasidiomycetes</taxon>
        <taxon>Tilletiales</taxon>
        <taxon>Tilletiaceae</taxon>
        <taxon>Tilletia</taxon>
    </lineage>
</organism>
<evidence type="ECO:0000256" key="2">
    <source>
        <dbReference type="ARBA" id="ARBA00022723"/>
    </source>
</evidence>
<dbReference type="SUPFAM" id="SSF57716">
    <property type="entry name" value="Glucocorticoid receptor-like (DNA-binding domain)"/>
    <property type="match status" value="1"/>
</dbReference>
<keyword evidence="3" id="KW-0863">Zinc-finger</keyword>
<comment type="subcellular location">
    <subcellularLocation>
        <location evidence="1">Nucleus</location>
    </subcellularLocation>
</comment>
<protein>
    <submittedName>
        <fullName evidence="7">Uncharacterized protein</fullName>
    </submittedName>
</protein>
<evidence type="ECO:0000256" key="5">
    <source>
        <dbReference type="ARBA" id="ARBA00023242"/>
    </source>
</evidence>
<feature type="region of interest" description="Disordered" evidence="6">
    <location>
        <begin position="100"/>
        <end position="247"/>
    </location>
</feature>
<dbReference type="EMBL" id="CAJHJF010002962">
    <property type="protein sequence ID" value="CAD6931851.1"/>
    <property type="molecule type" value="Genomic_DNA"/>
</dbReference>
<evidence type="ECO:0000256" key="6">
    <source>
        <dbReference type="SAM" id="MobiDB-lite"/>
    </source>
</evidence>
<proteinExistence type="predicted"/>
<feature type="compositionally biased region" description="Basic residues" evidence="6">
    <location>
        <begin position="222"/>
        <end position="231"/>
    </location>
</feature>
<gene>
    <name evidence="7" type="ORF">JKILLFL_G9523</name>
</gene>
<dbReference type="GO" id="GO:0005634">
    <property type="term" value="C:nucleus"/>
    <property type="evidence" value="ECO:0007669"/>
    <property type="project" value="UniProtKB-SubCell"/>
</dbReference>
<keyword evidence="8" id="KW-1185">Reference proteome</keyword>
<dbReference type="InterPro" id="IPR036957">
    <property type="entry name" value="Znf_PARP_sf"/>
</dbReference>
<evidence type="ECO:0000313" key="7">
    <source>
        <dbReference type="EMBL" id="CAD6931851.1"/>
    </source>
</evidence>
<evidence type="ECO:0000256" key="3">
    <source>
        <dbReference type="ARBA" id="ARBA00022771"/>
    </source>
</evidence>
<comment type="caution">
    <text evidence="7">The sequence shown here is derived from an EMBL/GenBank/DDBJ whole genome shotgun (WGS) entry which is preliminary data.</text>
</comment>
<dbReference type="GO" id="GO:0008270">
    <property type="term" value="F:zinc ion binding"/>
    <property type="evidence" value="ECO:0007669"/>
    <property type="project" value="UniProtKB-KW"/>
</dbReference>
<dbReference type="PROSITE" id="PS50064">
    <property type="entry name" value="ZF_PARP_2"/>
    <property type="match status" value="1"/>
</dbReference>
<accession>A0A9N8LXK7</accession>
<keyword evidence="2" id="KW-0479">Metal-binding</keyword>
<evidence type="ECO:0000256" key="4">
    <source>
        <dbReference type="ARBA" id="ARBA00022833"/>
    </source>
</evidence>
<feature type="compositionally biased region" description="Basic and acidic residues" evidence="6">
    <location>
        <begin position="170"/>
        <end position="186"/>
    </location>
</feature>
<dbReference type="SMART" id="SM01336">
    <property type="entry name" value="zf-PARP"/>
    <property type="match status" value="1"/>
</dbReference>
<feature type="compositionally biased region" description="Acidic residues" evidence="6">
    <location>
        <begin position="235"/>
        <end position="247"/>
    </location>
</feature>
<reference evidence="7 8" key="1">
    <citation type="submission" date="2020-10" db="EMBL/GenBank/DDBJ databases">
        <authorList>
            <person name="Sedaghatjoo S."/>
        </authorList>
    </citation>
    <scope>NUCLEOTIDE SEQUENCE [LARGE SCALE GENOMIC DNA]</scope>
    <source>
        <strain evidence="7 8">LLFL</strain>
    </source>
</reference>
<keyword evidence="5" id="KW-0539">Nucleus</keyword>
<evidence type="ECO:0000313" key="8">
    <source>
        <dbReference type="Proteomes" id="UP000836404"/>
    </source>
</evidence>
<dbReference type="Gene3D" id="3.30.1740.10">
    <property type="entry name" value="Zinc finger, PARP-type"/>
    <property type="match status" value="1"/>
</dbReference>
<sequence length="247" mass="27149">MAYRVEYASTGRAGCKGPKGCKDSGEANKIPKGALRFGTVVDINGNTTFMWRHFGCITDTICGHLAEKVGEPADLDGYEDLTEEDQKRIDYIFEHGAVPEAEVTPALREETKRKEAEKEQKEAEKQRVKDEKAAAKQKVKGDKAAEKQASTPKKRKKADVEADEEVQQEEETKADDKGKAKSKAAEPEEEAPPAKKRGRPAKAKQEQDKAPEASASTSTRPTRARAAKAKQAKADEDDGDEEDDQCK</sequence>
<keyword evidence="4" id="KW-0862">Zinc</keyword>
<dbReference type="InterPro" id="IPR001510">
    <property type="entry name" value="Znf_PARP"/>
</dbReference>
<name>A0A9N8LXK7_9BASI</name>
<dbReference type="AlphaFoldDB" id="A0A9N8LXK7"/>
<evidence type="ECO:0000256" key="1">
    <source>
        <dbReference type="ARBA" id="ARBA00004123"/>
    </source>
</evidence>
<feature type="compositionally biased region" description="Low complexity" evidence="6">
    <location>
        <begin position="212"/>
        <end position="221"/>
    </location>
</feature>
<dbReference type="Proteomes" id="UP000836404">
    <property type="component" value="Unassembled WGS sequence"/>
</dbReference>
<feature type="compositionally biased region" description="Basic and acidic residues" evidence="6">
    <location>
        <begin position="107"/>
        <end position="146"/>
    </location>
</feature>
<dbReference type="Pfam" id="PF00645">
    <property type="entry name" value="zf-PARP"/>
    <property type="match status" value="1"/>
</dbReference>